<keyword evidence="6 9" id="KW-1133">Transmembrane helix</keyword>
<keyword evidence="5 9" id="KW-0256">Endoplasmic reticulum</keyword>
<evidence type="ECO:0000256" key="6">
    <source>
        <dbReference type="ARBA" id="ARBA00022989"/>
    </source>
</evidence>
<comment type="caution">
    <text evidence="10">The sequence shown here is derived from an EMBL/GenBank/DDBJ whole genome shotgun (WGS) entry which is preliminary data.</text>
</comment>
<keyword evidence="4 9" id="KW-0812">Transmembrane</keyword>
<evidence type="ECO:0000256" key="9">
    <source>
        <dbReference type="RuleBase" id="RU368033"/>
    </source>
</evidence>
<evidence type="ECO:0000313" key="10">
    <source>
        <dbReference type="EMBL" id="KAJ6645598.1"/>
    </source>
</evidence>
<dbReference type="AlphaFoldDB" id="A0A9Q0N8Q2"/>
<feature type="transmembrane region" description="Helical" evidence="9">
    <location>
        <begin position="85"/>
        <end position="106"/>
    </location>
</feature>
<accession>A0A9Q0N8Q2</accession>
<dbReference type="InterPro" id="IPR009582">
    <property type="entry name" value="Spc2/SPCS2"/>
</dbReference>
<evidence type="ECO:0000256" key="1">
    <source>
        <dbReference type="ARBA" id="ARBA00004477"/>
    </source>
</evidence>
<proteinExistence type="inferred from homology"/>
<comment type="function">
    <text evidence="8 9">Component of the signal peptidase complex (SPC) which catalyzes the cleavage of N-terminal signal sequences from nascent proteins as they are translocated into the lumen of the endoplasmic reticulum. Enhances the enzymatic activity of SPC and facilitates the interactions between different components of the translocation site.</text>
</comment>
<protein>
    <recommendedName>
        <fullName evidence="3 9">Signal peptidase complex subunit 2</fullName>
    </recommendedName>
</protein>
<dbReference type="Proteomes" id="UP001151699">
    <property type="component" value="Chromosome A"/>
</dbReference>
<evidence type="ECO:0000313" key="11">
    <source>
        <dbReference type="Proteomes" id="UP001151699"/>
    </source>
</evidence>
<evidence type="ECO:0000256" key="5">
    <source>
        <dbReference type="ARBA" id="ARBA00022824"/>
    </source>
</evidence>
<feature type="transmembrane region" description="Helical" evidence="9">
    <location>
        <begin position="57"/>
        <end position="73"/>
    </location>
</feature>
<comment type="similarity">
    <text evidence="2 9">Belongs to the SPCS2 family.</text>
</comment>
<dbReference type="EMBL" id="WJQU01000001">
    <property type="protein sequence ID" value="KAJ6645598.1"/>
    <property type="molecule type" value="Genomic_DNA"/>
</dbReference>
<dbReference type="GO" id="GO:0006465">
    <property type="term" value="P:signal peptide processing"/>
    <property type="evidence" value="ECO:0007669"/>
    <property type="project" value="UniProtKB-UniRule"/>
</dbReference>
<evidence type="ECO:0000256" key="7">
    <source>
        <dbReference type="ARBA" id="ARBA00023136"/>
    </source>
</evidence>
<gene>
    <name evidence="10" type="primary">Spase25</name>
    <name evidence="10" type="ORF">Bhyg_00805</name>
</gene>
<evidence type="ECO:0000256" key="4">
    <source>
        <dbReference type="ARBA" id="ARBA00022692"/>
    </source>
</evidence>
<dbReference type="GO" id="GO:0008233">
    <property type="term" value="F:peptidase activity"/>
    <property type="evidence" value="ECO:0007669"/>
    <property type="project" value="UniProtKB-UniRule"/>
</dbReference>
<dbReference type="PANTHER" id="PTHR13085:SF0">
    <property type="entry name" value="SIGNAL PEPTIDASE COMPLEX SUBUNIT 2"/>
    <property type="match status" value="1"/>
</dbReference>
<keyword evidence="11" id="KW-1185">Reference proteome</keyword>
<reference evidence="10" key="1">
    <citation type="submission" date="2022-07" db="EMBL/GenBank/DDBJ databases">
        <authorList>
            <person name="Trinca V."/>
            <person name="Uliana J.V.C."/>
            <person name="Torres T.T."/>
            <person name="Ward R.J."/>
            <person name="Monesi N."/>
        </authorList>
    </citation>
    <scope>NUCLEOTIDE SEQUENCE</scope>
    <source>
        <strain evidence="10">HSMRA1968</strain>
        <tissue evidence="10">Whole embryos</tissue>
    </source>
</reference>
<dbReference type="PANTHER" id="PTHR13085">
    <property type="entry name" value="MICROSOMAL SIGNAL PEPTIDASE 25 KDA SUBUNIT"/>
    <property type="match status" value="1"/>
</dbReference>
<evidence type="ECO:0000256" key="8">
    <source>
        <dbReference type="ARBA" id="ARBA00045608"/>
    </source>
</evidence>
<dbReference type="OrthoDB" id="29558at2759"/>
<name>A0A9Q0N8Q2_9DIPT</name>
<evidence type="ECO:0000256" key="3">
    <source>
        <dbReference type="ARBA" id="ARBA00017057"/>
    </source>
</evidence>
<organism evidence="10 11">
    <name type="scientific">Pseudolycoriella hygida</name>
    <dbReference type="NCBI Taxonomy" id="35572"/>
    <lineage>
        <taxon>Eukaryota</taxon>
        <taxon>Metazoa</taxon>
        <taxon>Ecdysozoa</taxon>
        <taxon>Arthropoda</taxon>
        <taxon>Hexapoda</taxon>
        <taxon>Insecta</taxon>
        <taxon>Pterygota</taxon>
        <taxon>Neoptera</taxon>
        <taxon>Endopterygota</taxon>
        <taxon>Diptera</taxon>
        <taxon>Nematocera</taxon>
        <taxon>Sciaroidea</taxon>
        <taxon>Sciaridae</taxon>
        <taxon>Pseudolycoriella</taxon>
    </lineage>
</organism>
<dbReference type="GO" id="GO:0045047">
    <property type="term" value="P:protein targeting to ER"/>
    <property type="evidence" value="ECO:0007669"/>
    <property type="project" value="TreeGrafter"/>
</dbReference>
<sequence>MSSKTKKDDKSSKETDEVKINKWDGSAVKHAIDDAVKNALLDRPNCTESFALVDGRLLICGLAVAIALVALGWDHLHPFPESRSVLIACVGSYFVLMGILTLYTTFKEKGIFAVAYQKEGTVSKTWQASSEMKKYDDQYTLTLTLKDSKGVRAASITKSCASYIDSNGVVLENLIANEVGRLYNSLNSGKKDK</sequence>
<dbReference type="GO" id="GO:0005787">
    <property type="term" value="C:signal peptidase complex"/>
    <property type="evidence" value="ECO:0007669"/>
    <property type="project" value="UniProtKB-UniRule"/>
</dbReference>
<dbReference type="Pfam" id="PF06703">
    <property type="entry name" value="SPC25"/>
    <property type="match status" value="1"/>
</dbReference>
<comment type="subcellular location">
    <subcellularLocation>
        <location evidence="1 9">Endoplasmic reticulum membrane</location>
        <topology evidence="1 9">Multi-pass membrane protein</topology>
    </subcellularLocation>
</comment>
<evidence type="ECO:0000256" key="2">
    <source>
        <dbReference type="ARBA" id="ARBA00007324"/>
    </source>
</evidence>
<keyword evidence="7 9" id="KW-0472">Membrane</keyword>